<evidence type="ECO:0000256" key="1">
    <source>
        <dbReference type="SAM" id="Phobius"/>
    </source>
</evidence>
<dbReference type="Pfam" id="PF05656">
    <property type="entry name" value="DUF805"/>
    <property type="match status" value="1"/>
</dbReference>
<dbReference type="EMBL" id="BEXA01000002">
    <property type="protein sequence ID" value="GAY72893.1"/>
    <property type="molecule type" value="Genomic_DNA"/>
</dbReference>
<dbReference type="Proteomes" id="UP000286974">
    <property type="component" value="Unassembled WGS sequence"/>
</dbReference>
<name>A0A401FKL5_9LACO</name>
<organism evidence="2 3">
    <name type="scientific">Lentilactobacillus kosonis</name>
    <dbReference type="NCBI Taxonomy" id="2810561"/>
    <lineage>
        <taxon>Bacteria</taxon>
        <taxon>Bacillati</taxon>
        <taxon>Bacillota</taxon>
        <taxon>Bacilli</taxon>
        <taxon>Lactobacillales</taxon>
        <taxon>Lactobacillaceae</taxon>
        <taxon>Lentilactobacillus</taxon>
    </lineage>
</organism>
<keyword evidence="1" id="KW-0812">Transmembrane</keyword>
<feature type="transmembrane region" description="Helical" evidence="1">
    <location>
        <begin position="91"/>
        <end position="113"/>
    </location>
</feature>
<dbReference type="AlphaFoldDB" id="A0A401FKL5"/>
<dbReference type="RefSeq" id="WP_125008116.1">
    <property type="nucleotide sequence ID" value="NZ_BEXA01000002.1"/>
</dbReference>
<keyword evidence="1" id="KW-0472">Membrane</keyword>
<keyword evidence="1" id="KW-1133">Transmembrane helix</keyword>
<reference evidence="2 3" key="1">
    <citation type="submission" date="2017-11" db="EMBL/GenBank/DDBJ databases">
        <title>Draft Genome Sequence of Lactobacillus curieae NBRC 111893 isolated from Koso, a Japanese sugar-Vegetable Fermented Beverage.</title>
        <authorList>
            <person name="Chiou T.Y."/>
            <person name="Oshima K."/>
            <person name="Suda W."/>
            <person name="Hattori M."/>
            <person name="Takahashi T."/>
        </authorList>
    </citation>
    <scope>NUCLEOTIDE SEQUENCE [LARGE SCALE GENOMIC DNA]</scope>
    <source>
        <strain evidence="2 3">NBRC111893</strain>
    </source>
</reference>
<evidence type="ECO:0000313" key="2">
    <source>
        <dbReference type="EMBL" id="GAY72893.1"/>
    </source>
</evidence>
<dbReference type="InterPro" id="IPR008523">
    <property type="entry name" value="DUF805"/>
</dbReference>
<feature type="transmembrane region" description="Helical" evidence="1">
    <location>
        <begin position="24"/>
        <end position="47"/>
    </location>
</feature>
<keyword evidence="3" id="KW-1185">Reference proteome</keyword>
<sequence>MIDSYKKFWGNITNFSGTADRPDYWWPIIINYILGGIIIAIIQSATGHPIDVTYNVSDLNIGIASRIVAAIVWLGVWSLKVRRLHDTDRSGWWILISIIPIIGTIWFFVLMVLPSKRNRWS</sequence>
<dbReference type="PANTHER" id="PTHR34980">
    <property type="entry name" value="INNER MEMBRANE PROTEIN-RELATED-RELATED"/>
    <property type="match status" value="1"/>
</dbReference>
<proteinExistence type="predicted"/>
<evidence type="ECO:0000313" key="3">
    <source>
        <dbReference type="Proteomes" id="UP000286974"/>
    </source>
</evidence>
<feature type="transmembrane region" description="Helical" evidence="1">
    <location>
        <begin position="59"/>
        <end position="79"/>
    </location>
</feature>
<accession>A0A401FKL5</accession>
<dbReference type="PANTHER" id="PTHR34980:SF2">
    <property type="entry name" value="INNER MEMBRANE PROTEIN YHAH-RELATED"/>
    <property type="match status" value="1"/>
</dbReference>
<gene>
    <name evidence="2" type="ORF">NBRC111893_1039</name>
</gene>
<dbReference type="GO" id="GO:0005886">
    <property type="term" value="C:plasma membrane"/>
    <property type="evidence" value="ECO:0007669"/>
    <property type="project" value="TreeGrafter"/>
</dbReference>
<dbReference type="OrthoDB" id="2285053at2"/>
<protein>
    <submittedName>
        <fullName evidence="2">Integral membrane protein</fullName>
    </submittedName>
</protein>
<comment type="caution">
    <text evidence="2">The sequence shown here is derived from an EMBL/GenBank/DDBJ whole genome shotgun (WGS) entry which is preliminary data.</text>
</comment>